<evidence type="ECO:0000313" key="1">
    <source>
        <dbReference type="EMBL" id="KYH32462.1"/>
    </source>
</evidence>
<dbReference type="PROSITE" id="PS51257">
    <property type="entry name" value="PROKAR_LIPOPROTEIN"/>
    <property type="match status" value="1"/>
</dbReference>
<reference evidence="1 2" key="1">
    <citation type="submission" date="2016-02" db="EMBL/GenBank/DDBJ databases">
        <title>Genome sequence of Moorella mulderi DSM 14980.</title>
        <authorList>
            <person name="Poehlein A."/>
            <person name="Daniel R."/>
        </authorList>
    </citation>
    <scope>NUCLEOTIDE SEQUENCE [LARGE SCALE GENOMIC DNA]</scope>
    <source>
        <strain evidence="1 2">DSM 14980</strain>
    </source>
</reference>
<dbReference type="EMBL" id="LTBC01000003">
    <property type="protein sequence ID" value="KYH32462.1"/>
    <property type="molecule type" value="Genomic_DNA"/>
</dbReference>
<gene>
    <name evidence="1" type="ORF">MOMUL_10630</name>
</gene>
<organism evidence="1 2">
    <name type="scientific">Moorella mulderi DSM 14980</name>
    <dbReference type="NCBI Taxonomy" id="1122241"/>
    <lineage>
        <taxon>Bacteria</taxon>
        <taxon>Bacillati</taxon>
        <taxon>Bacillota</taxon>
        <taxon>Clostridia</taxon>
        <taxon>Neomoorellales</taxon>
        <taxon>Neomoorellaceae</taxon>
        <taxon>Neomoorella</taxon>
    </lineage>
</organism>
<sequence>MELVPKRLWAATLFALPLISLLVASCGDLSRLISSTTRVFPPFLRRLVVDLMAVTPAVGPWRRTPGGRQLRHCRGKSLNR</sequence>
<accession>A0A151AY36</accession>
<evidence type="ECO:0000313" key="2">
    <source>
        <dbReference type="Proteomes" id="UP000075670"/>
    </source>
</evidence>
<keyword evidence="2" id="KW-1185">Reference proteome</keyword>
<comment type="caution">
    <text evidence="1">The sequence shown here is derived from an EMBL/GenBank/DDBJ whole genome shotgun (WGS) entry which is preliminary data.</text>
</comment>
<dbReference type="PATRIC" id="fig|1122241.3.peg.1120"/>
<protein>
    <submittedName>
        <fullName evidence="1">Uncharacterized protein</fullName>
    </submittedName>
</protein>
<dbReference type="AlphaFoldDB" id="A0A151AY36"/>
<dbReference type="Proteomes" id="UP000075670">
    <property type="component" value="Unassembled WGS sequence"/>
</dbReference>
<name>A0A151AY36_9FIRM</name>
<proteinExistence type="predicted"/>
<dbReference type="RefSeq" id="WP_153018265.1">
    <property type="nucleotide sequence ID" value="NZ_LTBC01000003.1"/>
</dbReference>